<dbReference type="Pfam" id="PF13850">
    <property type="entry name" value="ERGIC_N"/>
    <property type="match status" value="1"/>
</dbReference>
<evidence type="ECO:0000259" key="3">
    <source>
        <dbReference type="Pfam" id="PF13850"/>
    </source>
</evidence>
<dbReference type="InterPro" id="IPR039542">
    <property type="entry name" value="Erv_N"/>
</dbReference>
<keyword evidence="5" id="KW-1185">Reference proteome</keyword>
<dbReference type="STRING" id="58919.A0A316ZEG6"/>
<evidence type="ECO:0000313" key="4">
    <source>
        <dbReference type="EMBL" id="PWN99312.1"/>
    </source>
</evidence>
<feature type="domain" description="Endoplasmic reticulum vesicle transporter N-terminal" evidence="3">
    <location>
        <begin position="10"/>
        <end position="99"/>
    </location>
</feature>
<proteinExistence type="inferred from homology"/>
<dbReference type="PANTHER" id="PTHR10984:SF25">
    <property type="entry name" value="ENDOPLASMIC RETICULUM-GOLGI INTERMEDIATE COMPARTMENT PROTEIN 3"/>
    <property type="match status" value="1"/>
</dbReference>
<keyword evidence="2" id="KW-1133">Transmembrane helix</keyword>
<dbReference type="OrthoDB" id="10266265at2759"/>
<dbReference type="RefSeq" id="XP_025599591.1">
    <property type="nucleotide sequence ID" value="XM_025743996.1"/>
</dbReference>
<dbReference type="GO" id="GO:0005789">
    <property type="term" value="C:endoplasmic reticulum membrane"/>
    <property type="evidence" value="ECO:0007669"/>
    <property type="project" value="TreeGrafter"/>
</dbReference>
<dbReference type="EMBL" id="KZ819288">
    <property type="protein sequence ID" value="PWN99312.1"/>
    <property type="molecule type" value="Genomic_DNA"/>
</dbReference>
<name>A0A316ZEG6_9BASI</name>
<sequence>MGKNGAFASLRGLDAFGKTLDPYRVRTTSGALLSLASLFLILTLTLAEFASYRRIAEDVALEVDRSRGEKLAVKIDVTFPRVPCYLLSLDIMDISGEHQDDVHAEVSRNRIDAMGKRIDGKQSA</sequence>
<accession>A0A316ZEG6</accession>
<feature type="transmembrane region" description="Helical" evidence="2">
    <location>
        <begin position="29"/>
        <end position="47"/>
    </location>
</feature>
<feature type="non-terminal residue" evidence="4">
    <location>
        <position position="124"/>
    </location>
</feature>
<reference evidence="4 5" key="1">
    <citation type="journal article" date="2018" name="Mol. Biol. Evol.">
        <title>Broad Genomic Sampling Reveals a Smut Pathogenic Ancestry of the Fungal Clade Ustilaginomycotina.</title>
        <authorList>
            <person name="Kijpornyongpan T."/>
            <person name="Mondo S.J."/>
            <person name="Barry K."/>
            <person name="Sandor L."/>
            <person name="Lee J."/>
            <person name="Lipzen A."/>
            <person name="Pangilinan J."/>
            <person name="LaButti K."/>
            <person name="Hainaut M."/>
            <person name="Henrissat B."/>
            <person name="Grigoriev I.V."/>
            <person name="Spatafora J.W."/>
            <person name="Aime M.C."/>
        </authorList>
    </citation>
    <scope>NUCLEOTIDE SEQUENCE [LARGE SCALE GENOMIC DNA]</scope>
    <source>
        <strain evidence="4 5">MCA 4186</strain>
    </source>
</reference>
<dbReference type="AlphaFoldDB" id="A0A316ZEG6"/>
<keyword evidence="2" id="KW-0472">Membrane</keyword>
<dbReference type="InterPro" id="IPR045888">
    <property type="entry name" value="Erv"/>
</dbReference>
<organism evidence="4 5">
    <name type="scientific">Tilletiopsis washingtonensis</name>
    <dbReference type="NCBI Taxonomy" id="58919"/>
    <lineage>
        <taxon>Eukaryota</taxon>
        <taxon>Fungi</taxon>
        <taxon>Dikarya</taxon>
        <taxon>Basidiomycota</taxon>
        <taxon>Ustilaginomycotina</taxon>
        <taxon>Exobasidiomycetes</taxon>
        <taxon>Entylomatales</taxon>
        <taxon>Entylomatales incertae sedis</taxon>
        <taxon>Tilletiopsis</taxon>
    </lineage>
</organism>
<dbReference type="GO" id="GO:0000139">
    <property type="term" value="C:Golgi membrane"/>
    <property type="evidence" value="ECO:0007669"/>
    <property type="project" value="TreeGrafter"/>
</dbReference>
<dbReference type="PANTHER" id="PTHR10984">
    <property type="entry name" value="ENDOPLASMIC RETICULUM-GOLGI INTERMEDIATE COMPARTMENT PROTEIN"/>
    <property type="match status" value="1"/>
</dbReference>
<dbReference type="GO" id="GO:0030134">
    <property type="term" value="C:COPII-coated ER to Golgi transport vesicle"/>
    <property type="evidence" value="ECO:0007669"/>
    <property type="project" value="TreeGrafter"/>
</dbReference>
<gene>
    <name evidence="4" type="ORF">FA09DRAFT_337452</name>
</gene>
<evidence type="ECO:0000256" key="2">
    <source>
        <dbReference type="SAM" id="Phobius"/>
    </source>
</evidence>
<evidence type="ECO:0000313" key="5">
    <source>
        <dbReference type="Proteomes" id="UP000245946"/>
    </source>
</evidence>
<keyword evidence="2" id="KW-0812">Transmembrane</keyword>
<dbReference type="GO" id="GO:0006888">
    <property type="term" value="P:endoplasmic reticulum to Golgi vesicle-mediated transport"/>
    <property type="evidence" value="ECO:0007669"/>
    <property type="project" value="TreeGrafter"/>
</dbReference>
<dbReference type="GO" id="GO:0006890">
    <property type="term" value="P:retrograde vesicle-mediated transport, Golgi to endoplasmic reticulum"/>
    <property type="evidence" value="ECO:0007669"/>
    <property type="project" value="TreeGrafter"/>
</dbReference>
<dbReference type="Proteomes" id="UP000245946">
    <property type="component" value="Unassembled WGS sequence"/>
</dbReference>
<comment type="similarity">
    <text evidence="1">Belongs to the ERGIC family.</text>
</comment>
<protein>
    <recommendedName>
        <fullName evidence="3">Endoplasmic reticulum vesicle transporter N-terminal domain-containing protein</fullName>
    </recommendedName>
</protein>
<evidence type="ECO:0000256" key="1">
    <source>
        <dbReference type="ARBA" id="ARBA00005648"/>
    </source>
</evidence>
<dbReference type="GeneID" id="37271540"/>